<dbReference type="Proteomes" id="UP001055804">
    <property type="component" value="Unassembled WGS sequence"/>
</dbReference>
<organism evidence="1 2">
    <name type="scientific">Futiania mangrovi</name>
    <dbReference type="NCBI Taxonomy" id="2959716"/>
    <lineage>
        <taxon>Bacteria</taxon>
        <taxon>Pseudomonadati</taxon>
        <taxon>Pseudomonadota</taxon>
        <taxon>Alphaproteobacteria</taxon>
        <taxon>Futianiales</taxon>
        <taxon>Futianiaceae</taxon>
        <taxon>Futiania</taxon>
    </lineage>
</organism>
<comment type="caution">
    <text evidence="1">The sequence shown here is derived from an EMBL/GenBank/DDBJ whole genome shotgun (WGS) entry which is preliminary data.</text>
</comment>
<gene>
    <name evidence="1" type="ORF">NJQ99_01820</name>
</gene>
<sequence length="63" mass="6993">MSKPELTERDATRIAIFFLNGNQKDVARILRDDGAFALDVALALIALKHQSEISRLRSVVRAA</sequence>
<name>A0A9J6PC13_9PROT</name>
<keyword evidence="2" id="KW-1185">Reference proteome</keyword>
<protein>
    <submittedName>
        <fullName evidence="1">Uncharacterized protein</fullName>
    </submittedName>
</protein>
<accession>A0A9J6PC13</accession>
<dbReference type="RefSeq" id="WP_269331094.1">
    <property type="nucleotide sequence ID" value="NZ_JAMZFT010000001.1"/>
</dbReference>
<proteinExistence type="predicted"/>
<evidence type="ECO:0000313" key="2">
    <source>
        <dbReference type="Proteomes" id="UP001055804"/>
    </source>
</evidence>
<dbReference type="AlphaFoldDB" id="A0A9J6PC13"/>
<dbReference type="EMBL" id="JAMZFT010000001">
    <property type="protein sequence ID" value="MCP1335139.1"/>
    <property type="molecule type" value="Genomic_DNA"/>
</dbReference>
<reference evidence="1" key="1">
    <citation type="submission" date="2022-06" db="EMBL/GenBank/DDBJ databases">
        <title>Isolation and Genomics of Futiania mangrovii gen. nov., sp. nov., a Rare and Metabolically-versatile member in the Class Alphaproteobacteria.</title>
        <authorList>
            <person name="Liu L."/>
            <person name="Huang W.-C."/>
            <person name="Pan J."/>
            <person name="Li J."/>
            <person name="Huang Y."/>
            <person name="Du H."/>
            <person name="Liu Y."/>
            <person name="Li M."/>
        </authorList>
    </citation>
    <scope>NUCLEOTIDE SEQUENCE</scope>
    <source>
        <strain evidence="1">FT118</strain>
    </source>
</reference>
<evidence type="ECO:0000313" key="1">
    <source>
        <dbReference type="EMBL" id="MCP1335139.1"/>
    </source>
</evidence>